<accession>A0ABS2SZX8</accession>
<dbReference type="EMBL" id="JAFBCV010000011">
    <property type="protein sequence ID" value="MBM7840024.1"/>
    <property type="molecule type" value="Genomic_DNA"/>
</dbReference>
<evidence type="ECO:0000313" key="3">
    <source>
        <dbReference type="Proteomes" id="UP001179280"/>
    </source>
</evidence>
<dbReference type="Proteomes" id="UP001179280">
    <property type="component" value="Unassembled WGS sequence"/>
</dbReference>
<sequence length="129" mass="15231">MKMNRSRNQGFGNREALEDYIRATNSHDFEVVKKVLHREAIYYFSDQTCKTTEAIKAYFENAWHLIKEEVYEARDVVWVNETETSACCVYTYYYQGYLNGDWTEGKGRATNLFVHTEAGWKLRHEHLSG</sequence>
<dbReference type="InterPro" id="IPR032710">
    <property type="entry name" value="NTF2-like_dom_sf"/>
</dbReference>
<evidence type="ECO:0000313" key="2">
    <source>
        <dbReference type="EMBL" id="MBM7840024.1"/>
    </source>
</evidence>
<dbReference type="RefSeq" id="WP_239586772.1">
    <property type="nucleotide sequence ID" value="NZ_JAFBCV010000011.1"/>
</dbReference>
<dbReference type="Gene3D" id="3.10.450.50">
    <property type="match status" value="1"/>
</dbReference>
<name>A0ABS2SZX8_9BACI</name>
<evidence type="ECO:0000259" key="1">
    <source>
        <dbReference type="Pfam" id="PF13474"/>
    </source>
</evidence>
<feature type="domain" description="SnoaL-like" evidence="1">
    <location>
        <begin position="15"/>
        <end position="128"/>
    </location>
</feature>
<protein>
    <submittedName>
        <fullName evidence="2">Ketosteroid isomerase-like protein</fullName>
    </submittedName>
</protein>
<comment type="caution">
    <text evidence="2">The sequence shown here is derived from an EMBL/GenBank/DDBJ whole genome shotgun (WGS) entry which is preliminary data.</text>
</comment>
<proteinExistence type="predicted"/>
<keyword evidence="3" id="KW-1185">Reference proteome</keyword>
<dbReference type="SUPFAM" id="SSF54427">
    <property type="entry name" value="NTF2-like"/>
    <property type="match status" value="1"/>
</dbReference>
<gene>
    <name evidence="2" type="ORF">JOC54_003304</name>
</gene>
<reference evidence="2" key="1">
    <citation type="submission" date="2021-01" db="EMBL/GenBank/DDBJ databases">
        <title>Genomic Encyclopedia of Type Strains, Phase IV (KMG-IV): sequencing the most valuable type-strain genomes for metagenomic binning, comparative biology and taxonomic classification.</title>
        <authorList>
            <person name="Goeker M."/>
        </authorList>
    </citation>
    <scope>NUCLEOTIDE SEQUENCE</scope>
    <source>
        <strain evidence="2">DSM 21943</strain>
    </source>
</reference>
<dbReference type="Pfam" id="PF13474">
    <property type="entry name" value="SnoaL_3"/>
    <property type="match status" value="1"/>
</dbReference>
<dbReference type="InterPro" id="IPR037401">
    <property type="entry name" value="SnoaL-like"/>
</dbReference>
<organism evidence="2 3">
    <name type="scientific">Shouchella xiaoxiensis</name>
    <dbReference type="NCBI Taxonomy" id="766895"/>
    <lineage>
        <taxon>Bacteria</taxon>
        <taxon>Bacillati</taxon>
        <taxon>Bacillota</taxon>
        <taxon>Bacilli</taxon>
        <taxon>Bacillales</taxon>
        <taxon>Bacillaceae</taxon>
        <taxon>Shouchella</taxon>
    </lineage>
</organism>